<dbReference type="Proteomes" id="UP000308652">
    <property type="component" value="Unassembled WGS sequence"/>
</dbReference>
<dbReference type="AlphaFoldDB" id="A0A5C3LZV5"/>
<keyword evidence="2" id="KW-0472">Membrane</keyword>
<protein>
    <submittedName>
        <fullName evidence="3">Caleosin</fullName>
    </submittedName>
</protein>
<dbReference type="PANTHER" id="PTHR31495:SF0">
    <property type="entry name" value="BINDING PROTEIN CALEOSIN, PUTATIVE (AFU_ORTHOLOGUE AFUA_5G13750)-RELATED"/>
    <property type="match status" value="1"/>
</dbReference>
<dbReference type="GO" id="GO:0005509">
    <property type="term" value="F:calcium ion binding"/>
    <property type="evidence" value="ECO:0007669"/>
    <property type="project" value="TreeGrafter"/>
</dbReference>
<accession>A0A5C3LZV5</accession>
<organism evidence="3 4">
    <name type="scientific">Crucibulum laeve</name>
    <dbReference type="NCBI Taxonomy" id="68775"/>
    <lineage>
        <taxon>Eukaryota</taxon>
        <taxon>Fungi</taxon>
        <taxon>Dikarya</taxon>
        <taxon>Basidiomycota</taxon>
        <taxon>Agaricomycotina</taxon>
        <taxon>Agaricomycetes</taxon>
        <taxon>Agaricomycetidae</taxon>
        <taxon>Agaricales</taxon>
        <taxon>Agaricineae</taxon>
        <taxon>Nidulariaceae</taxon>
        <taxon>Crucibulum</taxon>
    </lineage>
</organism>
<keyword evidence="4" id="KW-1185">Reference proteome</keyword>
<sequence>MVAPVDATQPAPGTGFDYGKRNTALQRHVAFFDGDDDGIIWPSDTYKGFREIKFGIFLSVLSALGIHIGFSYLTWGSILPDPFFRLKIRYMHKAKHGSDSESYTKIGEFDETRFSYVFDMYSKPPHTHLSFNEILRMMRGNRGPYDPFGWLAALEWVAVYIMLWPEDGRMKREDVKGVYDGSIFYTISGRKPKN</sequence>
<evidence type="ECO:0000256" key="2">
    <source>
        <dbReference type="SAM" id="Phobius"/>
    </source>
</evidence>
<gene>
    <name evidence="3" type="ORF">BDQ12DRAFT_723078</name>
</gene>
<dbReference type="PANTHER" id="PTHR31495">
    <property type="entry name" value="PEROXYGENASE 3-RELATED"/>
    <property type="match status" value="1"/>
</dbReference>
<dbReference type="Pfam" id="PF05042">
    <property type="entry name" value="Caleosin"/>
    <property type="match status" value="1"/>
</dbReference>
<dbReference type="OrthoDB" id="640742at2759"/>
<feature type="transmembrane region" description="Helical" evidence="2">
    <location>
        <begin position="54"/>
        <end position="75"/>
    </location>
</feature>
<feature type="transmembrane region" description="Helical" evidence="2">
    <location>
        <begin position="147"/>
        <end position="164"/>
    </location>
</feature>
<comment type="similarity">
    <text evidence="1">Belongs to the caleosin family.</text>
</comment>
<proteinExistence type="inferred from homology"/>
<dbReference type="EMBL" id="ML213602">
    <property type="protein sequence ID" value="TFK38729.1"/>
    <property type="molecule type" value="Genomic_DNA"/>
</dbReference>
<dbReference type="GO" id="GO:0004497">
    <property type="term" value="F:monooxygenase activity"/>
    <property type="evidence" value="ECO:0007669"/>
    <property type="project" value="TreeGrafter"/>
</dbReference>
<keyword evidence="2" id="KW-0812">Transmembrane</keyword>
<evidence type="ECO:0000256" key="1">
    <source>
        <dbReference type="ARBA" id="ARBA00006765"/>
    </source>
</evidence>
<keyword evidence="2" id="KW-1133">Transmembrane helix</keyword>
<name>A0A5C3LZV5_9AGAR</name>
<dbReference type="InterPro" id="IPR007736">
    <property type="entry name" value="Caleosin-related"/>
</dbReference>
<dbReference type="STRING" id="68775.A0A5C3LZV5"/>
<evidence type="ECO:0000313" key="3">
    <source>
        <dbReference type="EMBL" id="TFK38729.1"/>
    </source>
</evidence>
<evidence type="ECO:0000313" key="4">
    <source>
        <dbReference type="Proteomes" id="UP000308652"/>
    </source>
</evidence>
<reference evidence="3 4" key="1">
    <citation type="journal article" date="2019" name="Nat. Ecol. Evol.">
        <title>Megaphylogeny resolves global patterns of mushroom evolution.</title>
        <authorList>
            <person name="Varga T."/>
            <person name="Krizsan K."/>
            <person name="Foldi C."/>
            <person name="Dima B."/>
            <person name="Sanchez-Garcia M."/>
            <person name="Sanchez-Ramirez S."/>
            <person name="Szollosi G.J."/>
            <person name="Szarkandi J.G."/>
            <person name="Papp V."/>
            <person name="Albert L."/>
            <person name="Andreopoulos W."/>
            <person name="Angelini C."/>
            <person name="Antonin V."/>
            <person name="Barry K.W."/>
            <person name="Bougher N.L."/>
            <person name="Buchanan P."/>
            <person name="Buyck B."/>
            <person name="Bense V."/>
            <person name="Catcheside P."/>
            <person name="Chovatia M."/>
            <person name="Cooper J."/>
            <person name="Damon W."/>
            <person name="Desjardin D."/>
            <person name="Finy P."/>
            <person name="Geml J."/>
            <person name="Haridas S."/>
            <person name="Hughes K."/>
            <person name="Justo A."/>
            <person name="Karasinski D."/>
            <person name="Kautmanova I."/>
            <person name="Kiss B."/>
            <person name="Kocsube S."/>
            <person name="Kotiranta H."/>
            <person name="LaButti K.M."/>
            <person name="Lechner B.E."/>
            <person name="Liimatainen K."/>
            <person name="Lipzen A."/>
            <person name="Lukacs Z."/>
            <person name="Mihaltcheva S."/>
            <person name="Morgado L.N."/>
            <person name="Niskanen T."/>
            <person name="Noordeloos M.E."/>
            <person name="Ohm R.A."/>
            <person name="Ortiz-Santana B."/>
            <person name="Ovrebo C."/>
            <person name="Racz N."/>
            <person name="Riley R."/>
            <person name="Savchenko A."/>
            <person name="Shiryaev A."/>
            <person name="Soop K."/>
            <person name="Spirin V."/>
            <person name="Szebenyi C."/>
            <person name="Tomsovsky M."/>
            <person name="Tulloss R.E."/>
            <person name="Uehling J."/>
            <person name="Grigoriev I.V."/>
            <person name="Vagvolgyi C."/>
            <person name="Papp T."/>
            <person name="Martin F.M."/>
            <person name="Miettinen O."/>
            <person name="Hibbett D.S."/>
            <person name="Nagy L.G."/>
        </authorList>
    </citation>
    <scope>NUCLEOTIDE SEQUENCE [LARGE SCALE GENOMIC DNA]</scope>
    <source>
        <strain evidence="3 4">CBS 166.37</strain>
    </source>
</reference>